<proteinExistence type="predicted"/>
<feature type="region of interest" description="Disordered" evidence="2">
    <location>
        <begin position="1"/>
        <end position="25"/>
    </location>
</feature>
<feature type="coiled-coil region" evidence="1">
    <location>
        <begin position="124"/>
        <end position="172"/>
    </location>
</feature>
<protein>
    <submittedName>
        <fullName evidence="3">Uncharacterized protein</fullName>
    </submittedName>
</protein>
<evidence type="ECO:0000256" key="1">
    <source>
        <dbReference type="SAM" id="Coils"/>
    </source>
</evidence>
<evidence type="ECO:0000256" key="2">
    <source>
        <dbReference type="SAM" id="MobiDB-lite"/>
    </source>
</evidence>
<evidence type="ECO:0000313" key="4">
    <source>
        <dbReference type="Proteomes" id="UP001642540"/>
    </source>
</evidence>
<feature type="region of interest" description="Disordered" evidence="2">
    <location>
        <begin position="206"/>
        <end position="227"/>
    </location>
</feature>
<feature type="region of interest" description="Disordered" evidence="2">
    <location>
        <begin position="376"/>
        <end position="398"/>
    </location>
</feature>
<keyword evidence="4" id="KW-1185">Reference proteome</keyword>
<sequence length="398" mass="46995">MHLLPSDIQNKMEHQIAPRSPSPFSSRDFEVPIVFPNIRRRHYPKHYPDSPPADYQPLYIPADTRSEREKDIEPEKFIEGRIVQQRQPNELEKEIANQLELNPIKTNHQIENLELNLSQPEFQIRRLKLDYEYLEIKYQDARKELKKFAENEAKYEGQINLLKEQLERANKLACLAVENNNALETYFKNHSANTLTSEVARLDAEKNELPEELSKEKSSFEKEETASCQKNAERKSVAKIKYENRRVQHTIGKFKGVETGRDAKKEEGNATRFVPITVTGLTRKGKIIQNFAKNDLHLRRLLRINSNKLPQVTEFIQETLEDKKKLEIKSSMLERELEIKNMMLESGLEESRRNNWRMWENHRVRRVDLRETIEHVRERNGRNNGPFHTPAKRARRSQ</sequence>
<organism evidence="3 4">
    <name type="scientific">Orchesella dallaii</name>
    <dbReference type="NCBI Taxonomy" id="48710"/>
    <lineage>
        <taxon>Eukaryota</taxon>
        <taxon>Metazoa</taxon>
        <taxon>Ecdysozoa</taxon>
        <taxon>Arthropoda</taxon>
        <taxon>Hexapoda</taxon>
        <taxon>Collembola</taxon>
        <taxon>Entomobryomorpha</taxon>
        <taxon>Entomobryoidea</taxon>
        <taxon>Orchesellidae</taxon>
        <taxon>Orchesellinae</taxon>
        <taxon>Orchesella</taxon>
    </lineage>
</organism>
<evidence type="ECO:0000313" key="3">
    <source>
        <dbReference type="EMBL" id="CAL8077124.1"/>
    </source>
</evidence>
<keyword evidence="1" id="KW-0175">Coiled coil</keyword>
<name>A0ABP1PVP0_9HEXA</name>
<accession>A0ABP1PVP0</accession>
<dbReference type="Proteomes" id="UP001642540">
    <property type="component" value="Unassembled WGS sequence"/>
</dbReference>
<dbReference type="EMBL" id="CAXLJM020000012">
    <property type="protein sequence ID" value="CAL8077124.1"/>
    <property type="molecule type" value="Genomic_DNA"/>
</dbReference>
<reference evidence="3 4" key="1">
    <citation type="submission" date="2024-08" db="EMBL/GenBank/DDBJ databases">
        <authorList>
            <person name="Cucini C."/>
            <person name="Frati F."/>
        </authorList>
    </citation>
    <scope>NUCLEOTIDE SEQUENCE [LARGE SCALE GENOMIC DNA]</scope>
</reference>
<comment type="caution">
    <text evidence="3">The sequence shown here is derived from an EMBL/GenBank/DDBJ whole genome shotgun (WGS) entry which is preliminary data.</text>
</comment>
<gene>
    <name evidence="3" type="ORF">ODALV1_LOCUS3705</name>
</gene>